<keyword evidence="3" id="KW-1185">Reference proteome</keyword>
<evidence type="ECO:0000313" key="3">
    <source>
        <dbReference type="Proteomes" id="UP000663829"/>
    </source>
</evidence>
<name>A0A815V2J6_9BILA</name>
<dbReference type="EMBL" id="CAJNOQ010024222">
    <property type="protein sequence ID" value="CAF1525071.1"/>
    <property type="molecule type" value="Genomic_DNA"/>
</dbReference>
<dbReference type="AlphaFoldDB" id="A0A815V2J6"/>
<dbReference type="EMBL" id="CAJOBC010089782">
    <property type="protein sequence ID" value="CAF4383986.1"/>
    <property type="molecule type" value="Genomic_DNA"/>
</dbReference>
<proteinExistence type="predicted"/>
<evidence type="ECO:0000313" key="2">
    <source>
        <dbReference type="EMBL" id="CAF4383986.1"/>
    </source>
</evidence>
<gene>
    <name evidence="1" type="ORF">GPM918_LOCUS37734</name>
    <name evidence="2" type="ORF">SRO942_LOCUS38509</name>
</gene>
<dbReference type="Proteomes" id="UP000681722">
    <property type="component" value="Unassembled WGS sequence"/>
</dbReference>
<sequence>LEMAIREKIQVLKIQANNNNVTDYVEIYMQHLEPIDYHRLKWEPLIQKLVEAMNETEITLTLIDETENTKAQALALQGALYGSGSDINNV</sequence>
<reference evidence="1" key="1">
    <citation type="submission" date="2021-02" db="EMBL/GenBank/DDBJ databases">
        <authorList>
            <person name="Nowell W R."/>
        </authorList>
    </citation>
    <scope>NUCLEOTIDE SEQUENCE</scope>
</reference>
<comment type="caution">
    <text evidence="1">The sequence shown here is derived from an EMBL/GenBank/DDBJ whole genome shotgun (WGS) entry which is preliminary data.</text>
</comment>
<evidence type="ECO:0000313" key="1">
    <source>
        <dbReference type="EMBL" id="CAF1525071.1"/>
    </source>
</evidence>
<protein>
    <submittedName>
        <fullName evidence="1">Uncharacterized protein</fullName>
    </submittedName>
</protein>
<accession>A0A815V2J6</accession>
<organism evidence="1 3">
    <name type="scientific">Didymodactylos carnosus</name>
    <dbReference type="NCBI Taxonomy" id="1234261"/>
    <lineage>
        <taxon>Eukaryota</taxon>
        <taxon>Metazoa</taxon>
        <taxon>Spiralia</taxon>
        <taxon>Gnathifera</taxon>
        <taxon>Rotifera</taxon>
        <taxon>Eurotatoria</taxon>
        <taxon>Bdelloidea</taxon>
        <taxon>Philodinida</taxon>
        <taxon>Philodinidae</taxon>
        <taxon>Didymodactylos</taxon>
    </lineage>
</organism>
<dbReference type="Proteomes" id="UP000663829">
    <property type="component" value="Unassembled WGS sequence"/>
</dbReference>
<feature type="non-terminal residue" evidence="1">
    <location>
        <position position="1"/>
    </location>
</feature>